<dbReference type="Gene3D" id="1.20.120.450">
    <property type="entry name" value="dinb family like domain"/>
    <property type="match status" value="1"/>
</dbReference>
<dbReference type="PANTHER" id="PTHR40658:SF4">
    <property type="entry name" value="HYPOTHETICAL CYTOSOLIC PROTEIN"/>
    <property type="match status" value="1"/>
</dbReference>
<evidence type="ECO:0000313" key="2">
    <source>
        <dbReference type="EMBL" id="PHI10975.1"/>
    </source>
</evidence>
<sequence>MPRPTTKNDLLIAAADNYKKLNELISNLTKKELDTPFDFSKDEKKKEAHWKRDTNLRDILVHLYEWHQLILNWVHSNQNGKEKSFLPKPYNWKTYGDMNVEFWKKHQKTSLEEAMNMFNKSHQDVLELAATFTNEELFTKGIYKWTGGSTLGSYFVSTTSSHYDWAMKKLKAHQKNCKEQGMA</sequence>
<dbReference type="EMBL" id="CP013121">
    <property type="protein sequence ID" value="ALM95106.1"/>
    <property type="molecule type" value="Genomic_DNA"/>
</dbReference>
<dbReference type="PANTHER" id="PTHR40658">
    <property type="match status" value="1"/>
</dbReference>
<dbReference type="EMBL" id="NIRO01000024">
    <property type="protein sequence ID" value="PHI10975.1"/>
    <property type="molecule type" value="Genomic_DNA"/>
</dbReference>
<protein>
    <submittedName>
        <fullName evidence="2">ClbS/DfsB family four-helix bundle protein</fullName>
    </submittedName>
</protein>
<reference evidence="1 3" key="1">
    <citation type="submission" date="2015-11" db="EMBL/GenBank/DDBJ databases">
        <authorList>
            <person name="Kook J.-K."/>
            <person name="Park S.-N."/>
            <person name="Lim Y.K."/>
            <person name="Jo E."/>
        </authorList>
    </citation>
    <scope>NUCLEOTIDE SEQUENCE [LARGE SCALE GENOMIC DNA]</scope>
    <source>
        <strain evidence="1 3">ChDC F306</strain>
    </source>
</reference>
<dbReference type="PIRSF" id="PIRSF031551">
    <property type="entry name" value="DUF1706"/>
    <property type="match status" value="1"/>
</dbReference>
<evidence type="ECO:0000313" key="4">
    <source>
        <dbReference type="Proteomes" id="UP000224507"/>
    </source>
</evidence>
<evidence type="ECO:0000313" key="1">
    <source>
        <dbReference type="EMBL" id="ALM95106.1"/>
    </source>
</evidence>
<gene>
    <name evidence="2" type="ORF">CBG56_11525</name>
    <name evidence="1" type="ORF">RO02_11080</name>
</gene>
<dbReference type="InterPro" id="IPR012550">
    <property type="entry name" value="DUF1706"/>
</dbReference>
<name>A0A0S1YXH4_FUSNP</name>
<dbReference type="InterPro" id="IPR034660">
    <property type="entry name" value="DinB/YfiT-like"/>
</dbReference>
<dbReference type="Proteomes" id="UP000067061">
    <property type="component" value="Chromosome"/>
</dbReference>
<accession>A0A0S1YXH4</accession>
<organism evidence="2 4">
    <name type="scientific">Fusobacterium nucleatum subsp. polymorphum</name>
    <name type="common">Fusobacterium polymorphum</name>
    <dbReference type="NCBI Taxonomy" id="76857"/>
    <lineage>
        <taxon>Bacteria</taxon>
        <taxon>Fusobacteriati</taxon>
        <taxon>Fusobacteriota</taxon>
        <taxon>Fusobacteriia</taxon>
        <taxon>Fusobacteriales</taxon>
        <taxon>Fusobacteriaceae</taxon>
        <taxon>Fusobacterium</taxon>
    </lineage>
</organism>
<dbReference type="RefSeq" id="WP_023038025.1">
    <property type="nucleotide sequence ID" value="NZ_CP013121.1"/>
</dbReference>
<dbReference type="Proteomes" id="UP000224507">
    <property type="component" value="Unassembled WGS sequence"/>
</dbReference>
<proteinExistence type="predicted"/>
<evidence type="ECO:0000313" key="3">
    <source>
        <dbReference type="Proteomes" id="UP000067061"/>
    </source>
</evidence>
<dbReference type="AlphaFoldDB" id="A0A0S1YXH4"/>
<reference evidence="2 4" key="2">
    <citation type="submission" date="2017-06" db="EMBL/GenBank/DDBJ databases">
        <title>Draft genome sequence of Fusobacterium nucleatum subsp. polymorphum KCOM 1274 (=ChDC F309).</title>
        <authorList>
            <person name="Kook J.-K."/>
            <person name="Park S.-N."/>
            <person name="Lim Y.K."/>
            <person name="Roh H."/>
        </authorList>
    </citation>
    <scope>NUCLEOTIDE SEQUENCE [LARGE SCALE GENOMIC DNA]</scope>
    <source>
        <strain evidence="2">KCOM 1274</strain>
        <strain evidence="4">KCOM 1274 (ChDC F309)</strain>
    </source>
</reference>
<dbReference type="Pfam" id="PF08020">
    <property type="entry name" value="DUF1706"/>
    <property type="match status" value="1"/>
</dbReference>